<reference evidence="2" key="1">
    <citation type="submission" date="2014-11" db="EMBL/GenBank/DDBJ databases">
        <authorList>
            <person name="Amaro Gonzalez C."/>
        </authorList>
    </citation>
    <scope>NUCLEOTIDE SEQUENCE</scope>
</reference>
<organism evidence="2">
    <name type="scientific">Anguilla anguilla</name>
    <name type="common">European freshwater eel</name>
    <name type="synonym">Muraena anguilla</name>
    <dbReference type="NCBI Taxonomy" id="7936"/>
    <lineage>
        <taxon>Eukaryota</taxon>
        <taxon>Metazoa</taxon>
        <taxon>Chordata</taxon>
        <taxon>Craniata</taxon>
        <taxon>Vertebrata</taxon>
        <taxon>Euteleostomi</taxon>
        <taxon>Actinopterygii</taxon>
        <taxon>Neopterygii</taxon>
        <taxon>Teleostei</taxon>
        <taxon>Anguilliformes</taxon>
        <taxon>Anguillidae</taxon>
        <taxon>Anguilla</taxon>
    </lineage>
</organism>
<accession>A0A0E9PYD4</accession>
<feature type="region of interest" description="Disordered" evidence="1">
    <location>
        <begin position="1"/>
        <end position="28"/>
    </location>
</feature>
<feature type="compositionally biased region" description="Polar residues" evidence="1">
    <location>
        <begin position="1"/>
        <end position="22"/>
    </location>
</feature>
<reference evidence="2" key="2">
    <citation type="journal article" date="2015" name="Fish Shellfish Immunol.">
        <title>Early steps in the European eel (Anguilla anguilla)-Vibrio vulnificus interaction in the gills: Role of the RtxA13 toxin.</title>
        <authorList>
            <person name="Callol A."/>
            <person name="Pajuelo D."/>
            <person name="Ebbesson L."/>
            <person name="Teles M."/>
            <person name="MacKenzie S."/>
            <person name="Amaro C."/>
        </authorList>
    </citation>
    <scope>NUCLEOTIDE SEQUENCE</scope>
</reference>
<evidence type="ECO:0000313" key="2">
    <source>
        <dbReference type="EMBL" id="JAH08868.1"/>
    </source>
</evidence>
<name>A0A0E9PYD4_ANGAN</name>
<protein>
    <submittedName>
        <fullName evidence="2">Uncharacterized protein</fullName>
    </submittedName>
</protein>
<dbReference type="AlphaFoldDB" id="A0A0E9PYD4"/>
<evidence type="ECO:0000256" key="1">
    <source>
        <dbReference type="SAM" id="MobiDB-lite"/>
    </source>
</evidence>
<proteinExistence type="predicted"/>
<sequence>MTESSASVSTNRLERTAVSTHSETQHLR</sequence>
<dbReference type="EMBL" id="GBXM01099709">
    <property type="protein sequence ID" value="JAH08868.1"/>
    <property type="molecule type" value="Transcribed_RNA"/>
</dbReference>